<evidence type="ECO:0000313" key="3">
    <source>
        <dbReference type="EMBL" id="PRQ05796.1"/>
    </source>
</evidence>
<feature type="region of interest" description="Disordered" evidence="1">
    <location>
        <begin position="23"/>
        <end position="49"/>
    </location>
</feature>
<sequence length="318" mass="33565">MTLRLALCPLLAPLGLALALGCQRPPSQSDSDTNSATAPRSTTDATAASQAESCEAATLHAELRGYCEFDLGIPPIELAKVAWNADTYHPLATRVITLDAGGLSDPEGEGKVSIQDWLRDPPRPIAEPGALVLAIAHDVPASTVAELQRGLFAAGRQEVRVLVHVADERPIPQPRSAKMLADMRAALPDDDNERVMFVAQGVRGYAETCPALTEAFGQLASVAPGERCGKLAELASAALVECECARLTDIMTLLYALTMGFEPPSGRATAVPIRLDTSRKINPPAGATWGEIVAANLTNTELHQLWIDAVAPPAPATD</sequence>
<evidence type="ECO:0000256" key="1">
    <source>
        <dbReference type="SAM" id="MobiDB-lite"/>
    </source>
</evidence>
<comment type="caution">
    <text evidence="3">The sequence shown here is derived from an EMBL/GenBank/DDBJ whole genome shotgun (WGS) entry which is preliminary data.</text>
</comment>
<evidence type="ECO:0000256" key="2">
    <source>
        <dbReference type="SAM" id="SignalP"/>
    </source>
</evidence>
<dbReference type="Proteomes" id="UP000237968">
    <property type="component" value="Unassembled WGS sequence"/>
</dbReference>
<keyword evidence="2" id="KW-0732">Signal</keyword>
<feature type="compositionally biased region" description="Polar residues" evidence="1">
    <location>
        <begin position="25"/>
        <end position="49"/>
    </location>
</feature>
<accession>A0A2S9YL88</accession>
<organism evidence="3 4">
    <name type="scientific">Enhygromyxa salina</name>
    <dbReference type="NCBI Taxonomy" id="215803"/>
    <lineage>
        <taxon>Bacteria</taxon>
        <taxon>Pseudomonadati</taxon>
        <taxon>Myxococcota</taxon>
        <taxon>Polyangia</taxon>
        <taxon>Nannocystales</taxon>
        <taxon>Nannocystaceae</taxon>
        <taxon>Enhygromyxa</taxon>
    </lineage>
</organism>
<dbReference type="RefSeq" id="WP_106389597.1">
    <property type="nucleotide sequence ID" value="NZ_PVNK01000005.1"/>
</dbReference>
<dbReference type="OrthoDB" id="5506159at2"/>
<keyword evidence="4" id="KW-1185">Reference proteome</keyword>
<name>A0A2S9YL88_9BACT</name>
<dbReference type="EMBL" id="PVNK01000005">
    <property type="protein sequence ID" value="PRQ05796.1"/>
    <property type="molecule type" value="Genomic_DNA"/>
</dbReference>
<feature type="signal peptide" evidence="2">
    <location>
        <begin position="1"/>
        <end position="19"/>
    </location>
</feature>
<evidence type="ECO:0000313" key="4">
    <source>
        <dbReference type="Proteomes" id="UP000237968"/>
    </source>
</evidence>
<dbReference type="PROSITE" id="PS51257">
    <property type="entry name" value="PROKAR_LIPOPROTEIN"/>
    <property type="match status" value="1"/>
</dbReference>
<protein>
    <submittedName>
        <fullName evidence="3">Uncharacterized protein</fullName>
    </submittedName>
</protein>
<feature type="chain" id="PRO_5015618066" evidence="2">
    <location>
        <begin position="20"/>
        <end position="318"/>
    </location>
</feature>
<dbReference type="AlphaFoldDB" id="A0A2S9YL88"/>
<reference evidence="3 4" key="1">
    <citation type="submission" date="2018-03" db="EMBL/GenBank/DDBJ databases">
        <title>Draft Genome Sequences of the Obligatory Marine Myxobacteria Enhygromyxa salina SWB005.</title>
        <authorList>
            <person name="Poehlein A."/>
            <person name="Moghaddam J.A."/>
            <person name="Harms H."/>
            <person name="Alanjari M."/>
            <person name="Koenig G.M."/>
            <person name="Daniel R."/>
            <person name="Schaeberle T.F."/>
        </authorList>
    </citation>
    <scope>NUCLEOTIDE SEQUENCE [LARGE SCALE GENOMIC DNA]</scope>
    <source>
        <strain evidence="3 4">SWB005</strain>
    </source>
</reference>
<gene>
    <name evidence="3" type="ORF">ENSA5_01160</name>
</gene>
<proteinExistence type="predicted"/>